<name>A0A6J5QB02_9CAUD</name>
<organism evidence="2">
    <name type="scientific">uncultured Caudovirales phage</name>
    <dbReference type="NCBI Taxonomy" id="2100421"/>
    <lineage>
        <taxon>Viruses</taxon>
        <taxon>Duplodnaviria</taxon>
        <taxon>Heunggongvirae</taxon>
        <taxon>Uroviricota</taxon>
        <taxon>Caudoviricetes</taxon>
        <taxon>Peduoviridae</taxon>
        <taxon>Maltschvirus</taxon>
        <taxon>Maltschvirus maltsch</taxon>
    </lineage>
</organism>
<dbReference type="EMBL" id="LR796459">
    <property type="protein sequence ID" value="CAB4145893.1"/>
    <property type="molecule type" value="Genomic_DNA"/>
</dbReference>
<evidence type="ECO:0000313" key="3">
    <source>
        <dbReference type="EMBL" id="CAB4190128.1"/>
    </source>
</evidence>
<dbReference type="EMBL" id="LR797150">
    <property type="protein sequence ID" value="CAB4190128.1"/>
    <property type="molecule type" value="Genomic_DNA"/>
</dbReference>
<reference evidence="2" key="1">
    <citation type="submission" date="2020-05" db="EMBL/GenBank/DDBJ databases">
        <authorList>
            <person name="Chiriac C."/>
            <person name="Salcher M."/>
            <person name="Ghai R."/>
            <person name="Kavagutti S V."/>
        </authorList>
    </citation>
    <scope>NUCLEOTIDE SEQUENCE</scope>
</reference>
<evidence type="ECO:0000313" key="2">
    <source>
        <dbReference type="EMBL" id="CAB4176794.1"/>
    </source>
</evidence>
<gene>
    <name evidence="3" type="ORF">UFOVP1204_46</name>
    <name evidence="1" type="ORF">UFOVP473_55</name>
    <name evidence="2" type="ORF">UFOVP983_55</name>
</gene>
<proteinExistence type="predicted"/>
<accession>A0A6J5QB02</accession>
<dbReference type="EMBL" id="LR796939">
    <property type="protein sequence ID" value="CAB4176794.1"/>
    <property type="molecule type" value="Genomic_DNA"/>
</dbReference>
<evidence type="ECO:0000313" key="1">
    <source>
        <dbReference type="EMBL" id="CAB4145893.1"/>
    </source>
</evidence>
<sequence length="104" mass="11144">MKQAHSKAPWRVHPVDDCMVIDADGREVAAVDGDYNHPDTWPVMEANVRLIAAAPEMLPALETLLAKYIELVGAVTRYGPENAELIPEVIASRAAIAKATGAAP</sequence>
<protein>
    <submittedName>
        <fullName evidence="2">Uncharacterized protein</fullName>
    </submittedName>
</protein>